<dbReference type="NCBIfam" id="TIGR00377">
    <property type="entry name" value="ant_ant_sig"/>
    <property type="match status" value="1"/>
</dbReference>
<protein>
    <recommendedName>
        <fullName evidence="2">Anti-sigma factor antagonist</fullName>
    </recommendedName>
</protein>
<dbReference type="InterPro" id="IPR003658">
    <property type="entry name" value="Anti-sigma_ant"/>
</dbReference>
<dbReference type="EMBL" id="JACICD010000003">
    <property type="protein sequence ID" value="MBB3771369.1"/>
    <property type="molecule type" value="Genomic_DNA"/>
</dbReference>
<dbReference type="PROSITE" id="PS50801">
    <property type="entry name" value="STAS"/>
    <property type="match status" value="1"/>
</dbReference>
<proteinExistence type="inferred from homology"/>
<gene>
    <name evidence="4" type="ORF">FHS55_001968</name>
</gene>
<feature type="domain" description="STAS" evidence="3">
    <location>
        <begin position="1"/>
        <end position="109"/>
    </location>
</feature>
<comment type="similarity">
    <text evidence="1 2">Belongs to the anti-sigma-factor antagonist family.</text>
</comment>
<dbReference type="Proteomes" id="UP000533469">
    <property type="component" value="Unassembled WGS sequence"/>
</dbReference>
<comment type="caution">
    <text evidence="4">The sequence shown here is derived from an EMBL/GenBank/DDBJ whole genome shotgun (WGS) entry which is preliminary data.</text>
</comment>
<dbReference type="SUPFAM" id="SSF52091">
    <property type="entry name" value="SpoIIaa-like"/>
    <property type="match status" value="1"/>
</dbReference>
<name>A0A839Z6Q0_9HYPH</name>
<dbReference type="RefSeq" id="WP_183189532.1">
    <property type="nucleotide sequence ID" value="NZ_JACICD010000003.1"/>
</dbReference>
<dbReference type="InterPro" id="IPR002645">
    <property type="entry name" value="STAS_dom"/>
</dbReference>
<evidence type="ECO:0000259" key="3">
    <source>
        <dbReference type="PROSITE" id="PS50801"/>
    </source>
</evidence>
<evidence type="ECO:0000313" key="4">
    <source>
        <dbReference type="EMBL" id="MBB3771369.1"/>
    </source>
</evidence>
<sequence>MHIDRIVEKDVLITAVRGRLDSSSSPKLDETLAVIPEGSAAIVLDFAELTYISSAGLRVVLKATKLARSNGLQLVICGLVPQVHEVFDVSGFTALIPIHESRASALAALT</sequence>
<evidence type="ECO:0000313" key="5">
    <source>
        <dbReference type="Proteomes" id="UP000533469"/>
    </source>
</evidence>
<reference evidence="4 5" key="1">
    <citation type="submission" date="2020-08" db="EMBL/GenBank/DDBJ databases">
        <title>Genomic Encyclopedia of Type Strains, Phase IV (KMG-IV): sequencing the most valuable type-strain genomes for metagenomic binning, comparative biology and taxonomic classification.</title>
        <authorList>
            <person name="Goeker M."/>
        </authorList>
    </citation>
    <scope>NUCLEOTIDE SEQUENCE [LARGE SCALE GENOMIC DNA]</scope>
    <source>
        <strain evidence="4 5">DSM 5895</strain>
    </source>
</reference>
<dbReference type="Pfam" id="PF01740">
    <property type="entry name" value="STAS"/>
    <property type="match status" value="1"/>
</dbReference>
<evidence type="ECO:0000256" key="2">
    <source>
        <dbReference type="RuleBase" id="RU003749"/>
    </source>
</evidence>
<keyword evidence="5" id="KW-1185">Reference proteome</keyword>
<dbReference type="Gene3D" id="3.30.750.24">
    <property type="entry name" value="STAS domain"/>
    <property type="match status" value="1"/>
</dbReference>
<organism evidence="4 5">
    <name type="scientific">Ancylobacter tetraedralis</name>
    <dbReference type="NCBI Taxonomy" id="217068"/>
    <lineage>
        <taxon>Bacteria</taxon>
        <taxon>Pseudomonadati</taxon>
        <taxon>Pseudomonadota</taxon>
        <taxon>Alphaproteobacteria</taxon>
        <taxon>Hyphomicrobiales</taxon>
        <taxon>Xanthobacteraceae</taxon>
        <taxon>Ancylobacter</taxon>
    </lineage>
</organism>
<dbReference type="InterPro" id="IPR036513">
    <property type="entry name" value="STAS_dom_sf"/>
</dbReference>
<dbReference type="PANTHER" id="PTHR33495">
    <property type="entry name" value="ANTI-SIGMA FACTOR ANTAGONIST TM_1081-RELATED-RELATED"/>
    <property type="match status" value="1"/>
</dbReference>
<dbReference type="CDD" id="cd07043">
    <property type="entry name" value="STAS_anti-anti-sigma_factors"/>
    <property type="match status" value="1"/>
</dbReference>
<accession>A0A839Z6Q0</accession>
<dbReference type="GO" id="GO:0043856">
    <property type="term" value="F:anti-sigma factor antagonist activity"/>
    <property type="evidence" value="ECO:0007669"/>
    <property type="project" value="InterPro"/>
</dbReference>
<evidence type="ECO:0000256" key="1">
    <source>
        <dbReference type="ARBA" id="ARBA00009013"/>
    </source>
</evidence>
<dbReference type="AlphaFoldDB" id="A0A839Z6Q0"/>